<evidence type="ECO:0000259" key="3">
    <source>
        <dbReference type="PROSITE" id="PS50041"/>
    </source>
</evidence>
<dbReference type="SUPFAM" id="SSF56436">
    <property type="entry name" value="C-type lectin-like"/>
    <property type="match status" value="2"/>
</dbReference>
<organism evidence="4 5">
    <name type="scientific">Tachysurus vachellii</name>
    <name type="common">Darkbarbel catfish</name>
    <name type="synonym">Pelteobagrus vachellii</name>
    <dbReference type="NCBI Taxonomy" id="175792"/>
    <lineage>
        <taxon>Eukaryota</taxon>
        <taxon>Metazoa</taxon>
        <taxon>Chordata</taxon>
        <taxon>Craniata</taxon>
        <taxon>Vertebrata</taxon>
        <taxon>Euteleostomi</taxon>
        <taxon>Actinopterygii</taxon>
        <taxon>Neopterygii</taxon>
        <taxon>Teleostei</taxon>
        <taxon>Ostariophysi</taxon>
        <taxon>Siluriformes</taxon>
        <taxon>Bagridae</taxon>
        <taxon>Tachysurus</taxon>
    </lineage>
</organism>
<dbReference type="InterPro" id="IPR016186">
    <property type="entry name" value="C-type_lectin-like/link_sf"/>
</dbReference>
<keyword evidence="5" id="KW-1185">Reference proteome</keyword>
<dbReference type="PANTHER" id="PTHR45784">
    <property type="entry name" value="C-TYPE LECTIN DOMAIN FAMILY 20 MEMBER A-RELATED"/>
    <property type="match status" value="1"/>
</dbReference>
<proteinExistence type="predicted"/>
<dbReference type="PANTHER" id="PTHR45784:SF8">
    <property type="entry name" value="C-TYPE MANNOSE RECEPTOR 2-RELATED"/>
    <property type="match status" value="1"/>
</dbReference>
<dbReference type="Pfam" id="PF00059">
    <property type="entry name" value="Lectin_C"/>
    <property type="match status" value="2"/>
</dbReference>
<sequence>MKSLFFIFLLVVGCGVAVGLTREYVFINSGYSWRSAVSHCRSYYRDLATITSTEENKRVLQSSVSYYYIWIGLFMSYSGTWTWSDGDPAIFRNWNSGSPSFSTLQPEFCASIYNSGTWSNQWCQYNIPFICYRFLILVKEKKTWEEAQEFCRTNYTGLASVTSETSLRQLNLETVGTETESVWTGLRFMNGQWFWVSGEQLGSLVSMPSCPALSYRCGALNTTTNTLQNLNCNEKLNFVCYWN</sequence>
<dbReference type="InterPro" id="IPR016187">
    <property type="entry name" value="CTDL_fold"/>
</dbReference>
<reference evidence="4" key="1">
    <citation type="submission" date="2023-08" db="EMBL/GenBank/DDBJ databases">
        <title>Pelteobagrus vachellii genome.</title>
        <authorList>
            <person name="Liu H."/>
        </authorList>
    </citation>
    <scope>NUCLEOTIDE SEQUENCE</scope>
    <source>
        <strain evidence="4">PRFRI_2022a</strain>
        <tissue evidence="4">Muscle</tissue>
    </source>
</reference>
<dbReference type="InterPro" id="IPR001304">
    <property type="entry name" value="C-type_lectin-like"/>
</dbReference>
<dbReference type="SMART" id="SM00034">
    <property type="entry name" value="CLECT"/>
    <property type="match status" value="2"/>
</dbReference>
<dbReference type="PROSITE" id="PS00615">
    <property type="entry name" value="C_TYPE_LECTIN_1"/>
    <property type="match status" value="2"/>
</dbReference>
<dbReference type="PROSITE" id="PS50041">
    <property type="entry name" value="C_TYPE_LECTIN_2"/>
    <property type="match status" value="2"/>
</dbReference>
<dbReference type="Gene3D" id="3.10.100.10">
    <property type="entry name" value="Mannose-Binding Protein A, subunit A"/>
    <property type="match status" value="2"/>
</dbReference>
<dbReference type="EMBL" id="JAVHJS010000009">
    <property type="protein sequence ID" value="KAK2848430.1"/>
    <property type="molecule type" value="Genomic_DNA"/>
</dbReference>
<dbReference type="AlphaFoldDB" id="A0AA88STZ3"/>
<evidence type="ECO:0000313" key="5">
    <source>
        <dbReference type="Proteomes" id="UP001187315"/>
    </source>
</evidence>
<feature type="signal peptide" evidence="2">
    <location>
        <begin position="1"/>
        <end position="19"/>
    </location>
</feature>
<protein>
    <recommendedName>
        <fullName evidence="3">C-type lectin domain-containing protein</fullName>
    </recommendedName>
</protein>
<keyword evidence="2" id="KW-0732">Signal</keyword>
<feature type="domain" description="C-type lectin" evidence="3">
    <location>
        <begin position="131"/>
        <end position="241"/>
    </location>
</feature>
<evidence type="ECO:0000256" key="1">
    <source>
        <dbReference type="ARBA" id="ARBA00023157"/>
    </source>
</evidence>
<evidence type="ECO:0000256" key="2">
    <source>
        <dbReference type="SAM" id="SignalP"/>
    </source>
</evidence>
<keyword evidence="1" id="KW-1015">Disulfide bond</keyword>
<dbReference type="InterPro" id="IPR018378">
    <property type="entry name" value="C-type_lectin_CS"/>
</dbReference>
<comment type="caution">
    <text evidence="4">The sequence shown here is derived from an EMBL/GenBank/DDBJ whole genome shotgun (WGS) entry which is preliminary data.</text>
</comment>
<accession>A0AA88STZ3</accession>
<name>A0AA88STZ3_TACVA</name>
<feature type="chain" id="PRO_5041722038" description="C-type lectin domain-containing protein" evidence="2">
    <location>
        <begin position="20"/>
        <end position="243"/>
    </location>
</feature>
<gene>
    <name evidence="4" type="ORF">Q7C36_010112</name>
</gene>
<dbReference type="Proteomes" id="UP001187315">
    <property type="component" value="Unassembled WGS sequence"/>
</dbReference>
<evidence type="ECO:0000313" key="4">
    <source>
        <dbReference type="EMBL" id="KAK2848430.1"/>
    </source>
</evidence>
<feature type="domain" description="C-type lectin" evidence="3">
    <location>
        <begin position="24"/>
        <end position="132"/>
    </location>
</feature>